<accession>A0ABM5ZSR4</accession>
<evidence type="ECO:0000313" key="3">
    <source>
        <dbReference type="Proteomes" id="UP000075187"/>
    </source>
</evidence>
<dbReference type="Proteomes" id="UP000075187">
    <property type="component" value="Chromosome"/>
</dbReference>
<feature type="domain" description="Dermonecrotic toxin N-terminal" evidence="1">
    <location>
        <begin position="121"/>
        <end position="271"/>
    </location>
</feature>
<organism evidence="2 3">
    <name type="scientific">Pseudomonas glycinae</name>
    <dbReference type="NCBI Taxonomy" id="1785145"/>
    <lineage>
        <taxon>Bacteria</taxon>
        <taxon>Pseudomonadati</taxon>
        <taxon>Pseudomonadota</taxon>
        <taxon>Gammaproteobacteria</taxon>
        <taxon>Pseudomonadales</taxon>
        <taxon>Pseudomonadaceae</taxon>
        <taxon>Pseudomonas</taxon>
    </lineage>
</organism>
<feature type="domain" description="Dermonecrotic toxin N-terminal" evidence="1">
    <location>
        <begin position="687"/>
        <end position="969"/>
    </location>
</feature>
<evidence type="ECO:0000313" key="2">
    <source>
        <dbReference type="EMBL" id="AMQ86793.1"/>
    </source>
</evidence>
<dbReference type="Pfam" id="PF20178">
    <property type="entry name" value="ToxA_N"/>
    <property type="match status" value="3"/>
</dbReference>
<feature type="domain" description="Dermonecrotic toxin N-terminal" evidence="1">
    <location>
        <begin position="419"/>
        <end position="556"/>
    </location>
</feature>
<sequence>MVERSFLENLPAPLNLQHEFPPLPLSVDESLLQGAAIRRRTCSEGLRQLCAGAPSVRDTLDRLLHEKLGLDGQQCGLLFHPTNRHAQRFVSLTAACAFVVQHPRLEEWLDNRCRLTGVNSAHALSTLTPSQLLEQIKALEPALALDERWQAYWSSRAPGTPLSRRDQADRLYRGHVEAAAQMAFARRTVTAEQLEPLWALMDGAQTRNASDDTLRIELPTLRLHNGVRVRPAAAWVISRADDDAHLLYVPDQADAIQAFARRSDVQTWLAQPPFVPAGLPVENLQVEYAAVGRSLTMVFNEWLSQQQMTQVAALRNGSDGKRDLAEHGPRSLDVAERIDRQRNLATFSAPPGLDGLTPTPESEVEPSLFGNLQADVPWSLRQTAVKRAFDALESLADDEALRSFRALQTTQENAEQAADLAARALLERERTLDIPTFNRQFTALYNAHRQGLIAEAQMQRALNQISVEEHQLLTAMLGTTDSADSDFVAAGLTLSLTESEESSTTINHQEINGAFVLMRRQRPPDRTQSLMLYWPGSGGGLQRFADRQALEQQLFKVHANADSPALVLTPLSGDPLQYALNQLTGEFETRAATIRQRNNEPSQARQRADELQHLRSQTLALLQVPIHAARRLAMDFRLDQQRSATLATQLPDWLRNLPQTEQRPLKELIQAWIVAMNRSHALLTVTLPPREDFTRQRLQERLRRDFSLEGHFSVQLNLPDSVALQRQTFNAPGAPGTPQKLVAIPSATRSSLSLETLAQLNIDNTPSMNLEPLLMRLDFMQVEVSASDDRERSTLLEGITLPYLRKLLPELDLPKAYEQLIHSTFKGATDEPPFRRDHRRECLLEPWRLMLRLQGRCAWLQHQIDQSALQIFDTAIDADTDEAWNHGDRRIVLRPAFLSAGGPDTPGEGPATLSGVTFIEEQAGGTTLLYLPDAPDGRFLRGYDSLEAARKDLFHRCSQDTMIRYLAGRALQGSVRAHEKRIAEAVDKRFDGMIGVGLKWPPTTSLAAHLLDAHMGRLIEAHRGTSRSNEALYQERYALNGPRVFNYLKMALGLVPFVGTAIALYDAWIAGNQAVAAFLRGKVGDGLAEVESLLLCLIDAAIDLLPGAGASLKARSATRTRLLRNLATDSAALTLRNQTQTRRIVERFAGYEYENPLSLAGVQPVDSGVWRNIYRHADGNFIVRQGRVYKVEWSRDSRNWRLSGTPRKTYKQPIALNEAGEWDTWFGVYGTTFEGGGLGGGNVLGYIADTLDPVWPQAIRNRLPRRWVDRAYRLHHRLTLECDSLSNRIDAQVRRSEVVINTHYQHPDNLLFRLAAEKCCRDDIALAKRQFQTVAELRPLSHGNKLRALLDIQSRDAKLITDRLKHRALITNQRIRKRLDDLDAQHEALDALPAESIDARWRQRQDMHRTRLEIISAIEDVEGFMSDLNRWYSLITVQTDRARLRAVVDDMNRRMTDFNLGYVKTSQRLETVQNFEHTGDISWRYLQQSAWQLRADMDRALFTQFSLSEVSATRAQRMQILTDCLDTYAKYRREMNQWTASYPQYFHMEEFEPLMAGVEAMAERARKAIDLPVPARPGGQRDKKIFRTENDQWLIGVENWELRTRKRQFVLNHGKAGQQVWEQATNGRYRQVTPPPQTLPPAPRHLPSLLADARKRLDGQSAYQAKVQTYAEHDMLPVDLEHMMVSEANDLSRRAKDIEALSAGHPVIAELNAMAARMRIQGRQMRTRQTLASRSPTDGMLEDLLQQNAVEVRKVALMKQLRNRTDGRPDYLQEYEIRDLSLQPPRLLWYAHFHYSKARPAFGDFEKAHLKLPEHRGKTHADDQTLPYADIGKRSPVLPWFEAL</sequence>
<dbReference type="EMBL" id="CP014205">
    <property type="protein sequence ID" value="AMQ86793.1"/>
    <property type="molecule type" value="Genomic_DNA"/>
</dbReference>
<protein>
    <recommendedName>
        <fullName evidence="1">Dermonecrotic toxin N-terminal domain-containing protein</fullName>
    </recommendedName>
</protein>
<proteinExistence type="predicted"/>
<evidence type="ECO:0000259" key="1">
    <source>
        <dbReference type="Pfam" id="PF20178"/>
    </source>
</evidence>
<dbReference type="InterPro" id="IPR046673">
    <property type="entry name" value="ToxA_N"/>
</dbReference>
<gene>
    <name evidence="2" type="ORF">AWU82_26770</name>
</gene>
<name>A0ABM5ZSR4_9PSED</name>
<keyword evidence="3" id="KW-1185">Reference proteome</keyword>
<reference evidence="2" key="1">
    <citation type="submission" date="2017-12" db="EMBL/GenBank/DDBJ databases">
        <title>Pseudomonas sp. MS586 complete sequence.</title>
        <authorList>
            <person name="Lu S."/>
            <person name="Deng P."/>
        </authorList>
    </citation>
    <scope>NUCLEOTIDE SEQUENCE</scope>
    <source>
        <strain evidence="2">MS586</strain>
    </source>
</reference>
<dbReference type="RefSeq" id="WP_064383856.1">
    <property type="nucleotide sequence ID" value="NZ_CP014205.2"/>
</dbReference>